<accession>A0A4C1VQP0</accession>
<gene>
    <name evidence="2" type="ORF">EVAR_36202_1</name>
</gene>
<keyword evidence="3" id="KW-1185">Reference proteome</keyword>
<proteinExistence type="predicted"/>
<reference evidence="2 3" key="1">
    <citation type="journal article" date="2019" name="Commun. Biol.">
        <title>The bagworm genome reveals a unique fibroin gene that provides high tensile strength.</title>
        <authorList>
            <person name="Kono N."/>
            <person name="Nakamura H."/>
            <person name="Ohtoshi R."/>
            <person name="Tomita M."/>
            <person name="Numata K."/>
            <person name="Arakawa K."/>
        </authorList>
    </citation>
    <scope>NUCLEOTIDE SEQUENCE [LARGE SCALE GENOMIC DNA]</scope>
</reference>
<dbReference type="AlphaFoldDB" id="A0A4C1VQP0"/>
<evidence type="ECO:0000313" key="2">
    <source>
        <dbReference type="EMBL" id="GBP41446.1"/>
    </source>
</evidence>
<feature type="compositionally biased region" description="Polar residues" evidence="1">
    <location>
        <begin position="121"/>
        <end position="135"/>
    </location>
</feature>
<sequence length="155" mass="17977">MLLSDLRYTGLIRPVLELQCQRLQAQQNIVLRMIAEAGWFVRNDVITRDLKIETLEEFINMLARRTFNRADAGPYTALHNLAPQCKRPPRGYQLSQYLFSYFTSISFVYFSSPALPDQPNFTSDYEMEVNTNPNRESAKRPSESPSSEKFVGQRF</sequence>
<evidence type="ECO:0000256" key="1">
    <source>
        <dbReference type="SAM" id="MobiDB-lite"/>
    </source>
</evidence>
<comment type="caution">
    <text evidence="2">The sequence shown here is derived from an EMBL/GenBank/DDBJ whole genome shotgun (WGS) entry which is preliminary data.</text>
</comment>
<feature type="region of interest" description="Disordered" evidence="1">
    <location>
        <begin position="121"/>
        <end position="155"/>
    </location>
</feature>
<dbReference type="Proteomes" id="UP000299102">
    <property type="component" value="Unassembled WGS sequence"/>
</dbReference>
<dbReference type="EMBL" id="BGZK01000399">
    <property type="protein sequence ID" value="GBP41446.1"/>
    <property type="molecule type" value="Genomic_DNA"/>
</dbReference>
<name>A0A4C1VQP0_EUMVA</name>
<protein>
    <submittedName>
        <fullName evidence="2">Uncharacterized protein</fullName>
    </submittedName>
</protein>
<evidence type="ECO:0000313" key="3">
    <source>
        <dbReference type="Proteomes" id="UP000299102"/>
    </source>
</evidence>
<organism evidence="2 3">
    <name type="scientific">Eumeta variegata</name>
    <name type="common">Bagworm moth</name>
    <name type="synonym">Eumeta japonica</name>
    <dbReference type="NCBI Taxonomy" id="151549"/>
    <lineage>
        <taxon>Eukaryota</taxon>
        <taxon>Metazoa</taxon>
        <taxon>Ecdysozoa</taxon>
        <taxon>Arthropoda</taxon>
        <taxon>Hexapoda</taxon>
        <taxon>Insecta</taxon>
        <taxon>Pterygota</taxon>
        <taxon>Neoptera</taxon>
        <taxon>Endopterygota</taxon>
        <taxon>Lepidoptera</taxon>
        <taxon>Glossata</taxon>
        <taxon>Ditrysia</taxon>
        <taxon>Tineoidea</taxon>
        <taxon>Psychidae</taxon>
        <taxon>Oiketicinae</taxon>
        <taxon>Eumeta</taxon>
    </lineage>
</organism>
<dbReference type="OrthoDB" id="412981at2759"/>